<name>A0ABM0XQG2_CAMSA</name>
<keyword evidence="1" id="KW-1185">Reference proteome</keyword>
<organism evidence="1 2">
    <name type="scientific">Camelina sativa</name>
    <name type="common">False flax</name>
    <name type="synonym">Myagrum sativum</name>
    <dbReference type="NCBI Taxonomy" id="90675"/>
    <lineage>
        <taxon>Eukaryota</taxon>
        <taxon>Viridiplantae</taxon>
        <taxon>Streptophyta</taxon>
        <taxon>Embryophyta</taxon>
        <taxon>Tracheophyta</taxon>
        <taxon>Spermatophyta</taxon>
        <taxon>Magnoliopsida</taxon>
        <taxon>eudicotyledons</taxon>
        <taxon>Gunneridae</taxon>
        <taxon>Pentapetalae</taxon>
        <taxon>rosids</taxon>
        <taxon>malvids</taxon>
        <taxon>Brassicales</taxon>
        <taxon>Brassicaceae</taxon>
        <taxon>Camelineae</taxon>
        <taxon>Camelina</taxon>
    </lineage>
</organism>
<reference evidence="2" key="2">
    <citation type="submission" date="2025-08" db="UniProtKB">
        <authorList>
            <consortium name="RefSeq"/>
        </authorList>
    </citation>
    <scope>IDENTIFICATION</scope>
    <source>
        <tissue evidence="2">Leaf</tissue>
    </source>
</reference>
<proteinExistence type="predicted"/>
<gene>
    <name evidence="2" type="primary">LOC104767048</name>
</gene>
<evidence type="ECO:0000313" key="1">
    <source>
        <dbReference type="Proteomes" id="UP000694864"/>
    </source>
</evidence>
<dbReference type="RefSeq" id="XP_010489372.1">
    <property type="nucleotide sequence ID" value="XM_010491070.2"/>
</dbReference>
<protein>
    <submittedName>
        <fullName evidence="2">Uncharacterized protein LOC104767048</fullName>
    </submittedName>
</protein>
<dbReference type="Proteomes" id="UP000694864">
    <property type="component" value="Chromosome 19"/>
</dbReference>
<reference evidence="1" key="1">
    <citation type="journal article" date="2014" name="Nat. Commun.">
        <title>The emerging biofuel crop Camelina sativa retains a highly undifferentiated hexaploid genome structure.</title>
        <authorList>
            <person name="Kagale S."/>
            <person name="Koh C."/>
            <person name="Nixon J."/>
            <person name="Bollina V."/>
            <person name="Clarke W.E."/>
            <person name="Tuteja R."/>
            <person name="Spillane C."/>
            <person name="Robinson S.J."/>
            <person name="Links M.G."/>
            <person name="Clarke C."/>
            <person name="Higgins E.E."/>
            <person name="Huebert T."/>
            <person name="Sharpe A.G."/>
            <person name="Parkin I.A."/>
        </authorList>
    </citation>
    <scope>NUCLEOTIDE SEQUENCE [LARGE SCALE GENOMIC DNA]</scope>
    <source>
        <strain evidence="1">cv. DH55</strain>
    </source>
</reference>
<dbReference type="GeneID" id="104767048"/>
<accession>A0ABM0XQG2</accession>
<sequence>MSRKVSRIKSIMGFLGSILLKYYGRRDLSSQGRKGLFWRAFVQASKTNAIFGLGFFTHADLYSNSDEAEETKKLMAGMDSLSESLEKLMARIQRKDGVFTSSATSVVFAFSLKDFSHVSVYV</sequence>
<evidence type="ECO:0000313" key="2">
    <source>
        <dbReference type="RefSeq" id="XP_010489372.1"/>
    </source>
</evidence>